<protein>
    <submittedName>
        <fullName evidence="2">GAF domain-containing protein</fullName>
    </submittedName>
</protein>
<dbReference type="Proteomes" id="UP001234798">
    <property type="component" value="Chromosome"/>
</dbReference>
<reference evidence="2 3" key="1">
    <citation type="submission" date="2023-08" db="EMBL/GenBank/DDBJ databases">
        <title>Achromobacter seleniivolatilans sp. nov., isolated from seleniferous soil.</title>
        <authorList>
            <person name="Zhang S."/>
            <person name="Li K."/>
            <person name="Peng J."/>
            <person name="Zhao Q."/>
            <person name="Wang H."/>
            <person name="Guo Y."/>
        </authorList>
    </citation>
    <scope>NUCLEOTIDE SEQUENCE [LARGE SCALE GENOMIC DNA]</scope>
    <source>
        <strain evidence="2 3">R39</strain>
    </source>
</reference>
<dbReference type="RefSeq" id="WP_306939932.1">
    <property type="nucleotide sequence ID" value="NZ_CP132976.1"/>
</dbReference>
<sequence length="189" mass="20767">MAIGSQNAFPDRRGQAVTNATENMAQTRAISDMAQALATAPQPECGLQALARALAARIGYRLFTVLVLDREAEQSRRYFSSQPEAYPPGGAKPIRENSEFYATVVLEGKARICVDRAECARAFPDHELIHSLGCESAVNVPVRWDGQTIASLNLLHEAGWYRQDMLPELSGYAAMAIPIIQKIIHTTRP</sequence>
<feature type="domain" description="GAF" evidence="1">
    <location>
        <begin position="47"/>
        <end position="164"/>
    </location>
</feature>
<keyword evidence="3" id="KW-1185">Reference proteome</keyword>
<dbReference type="InterPro" id="IPR003018">
    <property type="entry name" value="GAF"/>
</dbReference>
<gene>
    <name evidence="2" type="ORF">RAS12_21325</name>
</gene>
<evidence type="ECO:0000313" key="2">
    <source>
        <dbReference type="EMBL" id="WMD19148.1"/>
    </source>
</evidence>
<dbReference type="SUPFAM" id="SSF55781">
    <property type="entry name" value="GAF domain-like"/>
    <property type="match status" value="1"/>
</dbReference>
<proteinExistence type="predicted"/>
<evidence type="ECO:0000313" key="3">
    <source>
        <dbReference type="Proteomes" id="UP001234798"/>
    </source>
</evidence>
<accession>A0ABY9LWI2</accession>
<dbReference type="EMBL" id="CP132976">
    <property type="protein sequence ID" value="WMD19148.1"/>
    <property type="molecule type" value="Genomic_DNA"/>
</dbReference>
<dbReference type="Gene3D" id="3.30.450.40">
    <property type="match status" value="1"/>
</dbReference>
<evidence type="ECO:0000259" key="1">
    <source>
        <dbReference type="Pfam" id="PF01590"/>
    </source>
</evidence>
<organism evidence="2 3">
    <name type="scientific">Achromobacter seleniivolatilans</name>
    <dbReference type="NCBI Taxonomy" id="3047478"/>
    <lineage>
        <taxon>Bacteria</taxon>
        <taxon>Pseudomonadati</taxon>
        <taxon>Pseudomonadota</taxon>
        <taxon>Betaproteobacteria</taxon>
        <taxon>Burkholderiales</taxon>
        <taxon>Alcaligenaceae</taxon>
        <taxon>Achromobacter</taxon>
    </lineage>
</organism>
<name>A0ABY9LWI2_9BURK</name>
<dbReference type="Pfam" id="PF01590">
    <property type="entry name" value="GAF"/>
    <property type="match status" value="1"/>
</dbReference>
<dbReference type="InterPro" id="IPR029016">
    <property type="entry name" value="GAF-like_dom_sf"/>
</dbReference>